<keyword evidence="3" id="KW-0004">4Fe-4S</keyword>
<keyword evidence="9" id="KW-1015">Disulfide bond</keyword>
<evidence type="ECO:0000256" key="7">
    <source>
        <dbReference type="ARBA" id="ARBA00023015"/>
    </source>
</evidence>
<dbReference type="InterPro" id="IPR003482">
    <property type="entry name" value="Whib"/>
</dbReference>
<keyword evidence="4" id="KW-0479">Metal-binding</keyword>
<dbReference type="GO" id="GO:0045892">
    <property type="term" value="P:negative regulation of DNA-templated transcription"/>
    <property type="evidence" value="ECO:0007669"/>
    <property type="project" value="TreeGrafter"/>
</dbReference>
<reference evidence="12" key="1">
    <citation type="journal article" date="2021" name="Proc. Natl. Acad. Sci. U.S.A.">
        <title>A Catalog of Tens of Thousands of Viruses from Human Metagenomes Reveals Hidden Associations with Chronic Diseases.</title>
        <authorList>
            <person name="Tisza M.J."/>
            <person name="Buck C.B."/>
        </authorList>
    </citation>
    <scope>NUCLEOTIDE SEQUENCE</scope>
    <source>
        <strain evidence="12">CtdDI2</strain>
    </source>
</reference>
<evidence type="ECO:0000259" key="11">
    <source>
        <dbReference type="PROSITE" id="PS51674"/>
    </source>
</evidence>
<dbReference type="GO" id="GO:0003677">
    <property type="term" value="F:DNA binding"/>
    <property type="evidence" value="ECO:0007669"/>
    <property type="project" value="UniProtKB-KW"/>
</dbReference>
<keyword evidence="6" id="KW-0411">Iron-sulfur</keyword>
<dbReference type="PROSITE" id="PS51674">
    <property type="entry name" value="4FE4S_WBL"/>
    <property type="match status" value="1"/>
</dbReference>
<evidence type="ECO:0000256" key="6">
    <source>
        <dbReference type="ARBA" id="ARBA00023014"/>
    </source>
</evidence>
<feature type="domain" description="4Fe-4S Wbl-type" evidence="11">
    <location>
        <begin position="10"/>
        <end position="77"/>
    </location>
</feature>
<keyword evidence="8" id="KW-0238">DNA-binding</keyword>
<evidence type="ECO:0000256" key="10">
    <source>
        <dbReference type="ARBA" id="ARBA00023163"/>
    </source>
</evidence>
<evidence type="ECO:0000256" key="9">
    <source>
        <dbReference type="ARBA" id="ARBA00023157"/>
    </source>
</evidence>
<accession>A0A8S5NQT5</accession>
<dbReference type="GO" id="GO:0046872">
    <property type="term" value="F:metal ion binding"/>
    <property type="evidence" value="ECO:0007669"/>
    <property type="project" value="UniProtKB-KW"/>
</dbReference>
<evidence type="ECO:0000256" key="4">
    <source>
        <dbReference type="ARBA" id="ARBA00022723"/>
    </source>
</evidence>
<sequence>MENNWRGSALCAQTDPEAFFPANKAYADEYNGYNNYNDARKICAECPVRGECLADALMTGDVEYGMRGGLTPRERMGILATKVAMYE</sequence>
<proteinExistence type="inferred from homology"/>
<name>A0A8S5NQT5_9CAUD</name>
<evidence type="ECO:0000256" key="1">
    <source>
        <dbReference type="ARBA" id="ARBA00001966"/>
    </source>
</evidence>
<evidence type="ECO:0000256" key="3">
    <source>
        <dbReference type="ARBA" id="ARBA00022485"/>
    </source>
</evidence>
<dbReference type="InterPro" id="IPR034768">
    <property type="entry name" value="4FE4S_WBL"/>
</dbReference>
<organism evidence="12">
    <name type="scientific">Podoviridae sp. ctdDI2</name>
    <dbReference type="NCBI Taxonomy" id="2826567"/>
    <lineage>
        <taxon>Viruses</taxon>
        <taxon>Duplodnaviria</taxon>
        <taxon>Heunggongvirae</taxon>
        <taxon>Uroviricota</taxon>
        <taxon>Caudoviricetes</taxon>
    </lineage>
</organism>
<evidence type="ECO:0000313" key="12">
    <source>
        <dbReference type="EMBL" id="DAD96748.1"/>
    </source>
</evidence>
<keyword evidence="7" id="KW-0805">Transcription regulation</keyword>
<evidence type="ECO:0000256" key="8">
    <source>
        <dbReference type="ARBA" id="ARBA00023125"/>
    </source>
</evidence>
<dbReference type="EMBL" id="BK015224">
    <property type="protein sequence ID" value="DAD96748.1"/>
    <property type="molecule type" value="Genomic_DNA"/>
</dbReference>
<dbReference type="GO" id="GO:0051539">
    <property type="term" value="F:4 iron, 4 sulfur cluster binding"/>
    <property type="evidence" value="ECO:0007669"/>
    <property type="project" value="UniProtKB-KW"/>
</dbReference>
<comment type="similarity">
    <text evidence="2">Belongs to the WhiB family.</text>
</comment>
<comment type="cofactor">
    <cofactor evidence="1">
        <name>[4Fe-4S] cluster</name>
        <dbReference type="ChEBI" id="CHEBI:49883"/>
    </cofactor>
</comment>
<keyword evidence="5" id="KW-0408">Iron</keyword>
<dbReference type="PANTHER" id="PTHR38839">
    <property type="entry name" value="TRANSCRIPTIONAL REGULATOR WHID-RELATED"/>
    <property type="match status" value="1"/>
</dbReference>
<dbReference type="Pfam" id="PF02467">
    <property type="entry name" value="Whib"/>
    <property type="match status" value="1"/>
</dbReference>
<evidence type="ECO:0000256" key="2">
    <source>
        <dbReference type="ARBA" id="ARBA00006597"/>
    </source>
</evidence>
<evidence type="ECO:0000256" key="5">
    <source>
        <dbReference type="ARBA" id="ARBA00023004"/>
    </source>
</evidence>
<protein>
    <submittedName>
        <fullName evidence="12">Transcription factor WhiB</fullName>
    </submittedName>
</protein>
<keyword evidence="10" id="KW-0804">Transcription</keyword>
<dbReference type="GO" id="GO:0047134">
    <property type="term" value="F:protein-disulfide reductase [NAD(P)H] activity"/>
    <property type="evidence" value="ECO:0007669"/>
    <property type="project" value="TreeGrafter"/>
</dbReference>